<gene>
    <name evidence="2" type="ORF">GCM10011506_19420</name>
</gene>
<organism evidence="2 3">
    <name type="scientific">Marivirga lumbricoides</name>
    <dbReference type="NCBI Taxonomy" id="1046115"/>
    <lineage>
        <taxon>Bacteria</taxon>
        <taxon>Pseudomonadati</taxon>
        <taxon>Bacteroidota</taxon>
        <taxon>Cytophagia</taxon>
        <taxon>Cytophagales</taxon>
        <taxon>Marivirgaceae</taxon>
        <taxon>Marivirga</taxon>
    </lineage>
</organism>
<keyword evidence="3" id="KW-1185">Reference proteome</keyword>
<comment type="caution">
    <text evidence="2">The sequence shown here is derived from an EMBL/GenBank/DDBJ whole genome shotgun (WGS) entry which is preliminary data.</text>
</comment>
<evidence type="ECO:0000313" key="2">
    <source>
        <dbReference type="EMBL" id="GGC34062.1"/>
    </source>
</evidence>
<dbReference type="Proteomes" id="UP000636010">
    <property type="component" value="Unassembled WGS sequence"/>
</dbReference>
<dbReference type="RefSeq" id="WP_188462798.1">
    <property type="nucleotide sequence ID" value="NZ_BAABHU010000005.1"/>
</dbReference>
<proteinExistence type="predicted"/>
<feature type="transmembrane region" description="Helical" evidence="1">
    <location>
        <begin position="42"/>
        <end position="61"/>
    </location>
</feature>
<evidence type="ECO:0000313" key="3">
    <source>
        <dbReference type="Proteomes" id="UP000636010"/>
    </source>
</evidence>
<accession>A0ABQ1MA38</accession>
<feature type="transmembrane region" description="Helical" evidence="1">
    <location>
        <begin position="67"/>
        <end position="92"/>
    </location>
</feature>
<keyword evidence="1" id="KW-0472">Membrane</keyword>
<reference evidence="3" key="1">
    <citation type="journal article" date="2019" name="Int. J. Syst. Evol. Microbiol.">
        <title>The Global Catalogue of Microorganisms (GCM) 10K type strain sequencing project: providing services to taxonomists for standard genome sequencing and annotation.</title>
        <authorList>
            <consortium name="The Broad Institute Genomics Platform"/>
            <consortium name="The Broad Institute Genome Sequencing Center for Infectious Disease"/>
            <person name="Wu L."/>
            <person name="Ma J."/>
        </authorList>
    </citation>
    <scope>NUCLEOTIDE SEQUENCE [LARGE SCALE GENOMIC DNA]</scope>
    <source>
        <strain evidence="3">CGMCC 1.10832</strain>
    </source>
</reference>
<protein>
    <submittedName>
        <fullName evidence="2">Uncharacterized protein</fullName>
    </submittedName>
</protein>
<dbReference type="EMBL" id="BMEC01000005">
    <property type="protein sequence ID" value="GGC34062.1"/>
    <property type="molecule type" value="Genomic_DNA"/>
</dbReference>
<keyword evidence="1" id="KW-0812">Transmembrane</keyword>
<evidence type="ECO:0000256" key="1">
    <source>
        <dbReference type="SAM" id="Phobius"/>
    </source>
</evidence>
<name>A0ABQ1MA38_9BACT</name>
<sequence length="373" mass="42050">MNKKESKSHVLDLPILKHFDDEKGEISLNPNNWRNGEKGLNALLKIALFGGLGYAAWVYVLPPLFTALGQIIALAGVAVFLIFFVLMLPVIFKGLRRATRAIHKSLIRHDPFGELQEQKMKMLKNRKIFIDSKAKIKALKNTMEAEAFKSEKEAKDFQDQVIVLQKQAQKIKSDMEAIIAEKGNAGKDTDEYVELHSSLAKKLSQSQRISHQLEQSKTFVQKYGSRANIMGKLDRKLTLAGTAIDIKISDFEVTIKMLEKEYEFAKTAKAATDGAKSAMLFTKDWELEYALDVVTETIAMDIAKTQENLSDIDMLTSKYDVNSDELYSQLDTLADKIKTGEDYIPESKKYNNPNYKLTQEDKQAGGGFGNMFD</sequence>
<keyword evidence="1" id="KW-1133">Transmembrane helix</keyword>